<proteinExistence type="predicted"/>
<dbReference type="AlphaFoldDB" id="A0A2P5AI15"/>
<evidence type="ECO:0000313" key="1">
    <source>
        <dbReference type="EMBL" id="PON36164.1"/>
    </source>
</evidence>
<accession>A0A2P5AI15</accession>
<name>A0A2P5AI15_PARAD</name>
<comment type="caution">
    <text evidence="1">The sequence shown here is derived from an EMBL/GenBank/DDBJ whole genome shotgun (WGS) entry which is preliminary data.</text>
</comment>
<evidence type="ECO:0000313" key="2">
    <source>
        <dbReference type="Proteomes" id="UP000237105"/>
    </source>
</evidence>
<protein>
    <submittedName>
        <fullName evidence="1">Uncharacterized protein</fullName>
    </submittedName>
</protein>
<sequence>MEEISNSSTHAIEDHITINKKDHSRFLDDCLNEVIENGTLKCSRLILNDRLEEFDIKNKFDISELLSQEMNDMIENGEVELDNEKLEEMKDLKHMYTLQKNGASTKVAIPDEVKTFIKEFNDIFPTKLPNKISSLQVIQY</sequence>
<dbReference type="Proteomes" id="UP000237105">
    <property type="component" value="Unassembled WGS sequence"/>
</dbReference>
<organism evidence="1 2">
    <name type="scientific">Parasponia andersonii</name>
    <name type="common">Sponia andersonii</name>
    <dbReference type="NCBI Taxonomy" id="3476"/>
    <lineage>
        <taxon>Eukaryota</taxon>
        <taxon>Viridiplantae</taxon>
        <taxon>Streptophyta</taxon>
        <taxon>Embryophyta</taxon>
        <taxon>Tracheophyta</taxon>
        <taxon>Spermatophyta</taxon>
        <taxon>Magnoliopsida</taxon>
        <taxon>eudicotyledons</taxon>
        <taxon>Gunneridae</taxon>
        <taxon>Pentapetalae</taxon>
        <taxon>rosids</taxon>
        <taxon>fabids</taxon>
        <taxon>Rosales</taxon>
        <taxon>Cannabaceae</taxon>
        <taxon>Parasponia</taxon>
    </lineage>
</organism>
<dbReference type="OrthoDB" id="10366491at2759"/>
<gene>
    <name evidence="1" type="ORF">PanWU01x14_330530</name>
</gene>
<dbReference type="EMBL" id="JXTB01000581">
    <property type="protein sequence ID" value="PON36164.1"/>
    <property type="molecule type" value="Genomic_DNA"/>
</dbReference>
<keyword evidence="2" id="KW-1185">Reference proteome</keyword>
<reference evidence="2" key="1">
    <citation type="submission" date="2016-06" db="EMBL/GenBank/DDBJ databases">
        <title>Parallel loss of symbiosis genes in relatives of nitrogen-fixing non-legume Parasponia.</title>
        <authorList>
            <person name="Van Velzen R."/>
            <person name="Holmer R."/>
            <person name="Bu F."/>
            <person name="Rutten L."/>
            <person name="Van Zeijl A."/>
            <person name="Liu W."/>
            <person name="Santuari L."/>
            <person name="Cao Q."/>
            <person name="Sharma T."/>
            <person name="Shen D."/>
            <person name="Roswanjaya Y."/>
            <person name="Wardhani T."/>
            <person name="Kalhor M.S."/>
            <person name="Jansen J."/>
            <person name="Van den Hoogen J."/>
            <person name="Gungor B."/>
            <person name="Hartog M."/>
            <person name="Hontelez J."/>
            <person name="Verver J."/>
            <person name="Yang W.-C."/>
            <person name="Schijlen E."/>
            <person name="Repin R."/>
            <person name="Schilthuizen M."/>
            <person name="Schranz E."/>
            <person name="Heidstra R."/>
            <person name="Miyata K."/>
            <person name="Fedorova E."/>
            <person name="Kohlen W."/>
            <person name="Bisseling T."/>
            <person name="Smit S."/>
            <person name="Geurts R."/>
        </authorList>
    </citation>
    <scope>NUCLEOTIDE SEQUENCE [LARGE SCALE GENOMIC DNA]</scope>
    <source>
        <strain evidence="2">cv. WU1-14</strain>
    </source>
</reference>